<dbReference type="Pfam" id="PF13640">
    <property type="entry name" value="2OG-FeII_Oxy_3"/>
    <property type="match status" value="1"/>
</dbReference>
<evidence type="ECO:0000313" key="8">
    <source>
        <dbReference type="EnsemblMetazoa" id="MESCA010974-PA"/>
    </source>
</evidence>
<dbReference type="InterPro" id="IPR044862">
    <property type="entry name" value="Pro_4_hyd_alph_FE2OG_OXY"/>
</dbReference>
<evidence type="ECO:0000256" key="3">
    <source>
        <dbReference type="ARBA" id="ARBA00022896"/>
    </source>
</evidence>
<keyword evidence="4" id="KW-0223">Dioxygenase</keyword>
<proteinExistence type="predicted"/>
<dbReference type="AlphaFoldDB" id="T1H3X7"/>
<dbReference type="EMBL" id="CAQQ02175594">
    <property type="status" value="NOT_ANNOTATED_CDS"/>
    <property type="molecule type" value="Genomic_DNA"/>
</dbReference>
<keyword evidence="9" id="KW-1185">Reference proteome</keyword>
<name>T1H3X7_MEGSC</name>
<sequence length="252" mass="28682">MKAYQKRTPPPAEWSKWEKYLTEEIGNEFVNATTEFKKRNLFPEYPQDLNDAVSGIRRLQDTYQLDVPSFVEGKIGGVQYDAKLSSSDCADIGLILVLTGNSHLSDIWFKLAIQKFENHPENEILGHTIERSYQFAILSKSVQNDLEAAVSLADTLLKINPSIQEFVFNFKHSLVYLNDIEHGGATVFPELDIGVNPRKGSAVFWYNLKENGDGDTRTIHAACPVLYGSKWVFNKWIRELEQDIARPCPIKK</sequence>
<dbReference type="PANTHER" id="PTHR10869:SF244">
    <property type="entry name" value="PROLYL 4-HYDROXYLASE SUBUNIT ALPHA-2"/>
    <property type="match status" value="1"/>
</dbReference>
<dbReference type="Gene3D" id="1.25.40.10">
    <property type="entry name" value="Tetratricopeptide repeat domain"/>
    <property type="match status" value="1"/>
</dbReference>
<dbReference type="HOGENOM" id="CLU_1103836_0_0_1"/>
<protein>
    <recommendedName>
        <fullName evidence="7">Prolyl 4-hydroxylase alpha subunit domain-containing protein</fullName>
    </recommendedName>
</protein>
<dbReference type="GO" id="GO:0031418">
    <property type="term" value="F:L-ascorbic acid binding"/>
    <property type="evidence" value="ECO:0007669"/>
    <property type="project" value="UniProtKB-KW"/>
</dbReference>
<keyword evidence="2" id="KW-0479">Metal-binding</keyword>
<dbReference type="EnsemblMetazoa" id="MESCA010974-RA">
    <property type="protein sequence ID" value="MESCA010974-PA"/>
    <property type="gene ID" value="MESCA010974"/>
</dbReference>
<reference evidence="9" key="1">
    <citation type="submission" date="2013-02" db="EMBL/GenBank/DDBJ databases">
        <authorList>
            <person name="Hughes D."/>
        </authorList>
    </citation>
    <scope>NUCLEOTIDE SEQUENCE</scope>
    <source>
        <strain>Durham</strain>
        <strain evidence="9">NC isolate 2 -- Noor lab</strain>
    </source>
</reference>
<evidence type="ECO:0000259" key="7">
    <source>
        <dbReference type="SMART" id="SM00702"/>
    </source>
</evidence>
<evidence type="ECO:0000256" key="4">
    <source>
        <dbReference type="ARBA" id="ARBA00022964"/>
    </source>
</evidence>
<dbReference type="Pfam" id="PF08336">
    <property type="entry name" value="P4Ha_N"/>
    <property type="match status" value="1"/>
</dbReference>
<evidence type="ECO:0000313" key="9">
    <source>
        <dbReference type="Proteomes" id="UP000015102"/>
    </source>
</evidence>
<dbReference type="InterPro" id="IPR006620">
    <property type="entry name" value="Pro_4_hyd_alph"/>
</dbReference>
<accession>T1H3X7</accession>
<feature type="domain" description="Prolyl 4-hydroxylase alpha subunit" evidence="7">
    <location>
        <begin position="75"/>
        <end position="238"/>
    </location>
</feature>
<dbReference type="InterPro" id="IPR045054">
    <property type="entry name" value="P4HA-like"/>
</dbReference>
<dbReference type="GO" id="GO:0005783">
    <property type="term" value="C:endoplasmic reticulum"/>
    <property type="evidence" value="ECO:0007669"/>
    <property type="project" value="InterPro"/>
</dbReference>
<keyword evidence="3" id="KW-0847">Vitamin C</keyword>
<dbReference type="EMBL" id="CAQQ02175593">
    <property type="status" value="NOT_ANNOTATED_CDS"/>
    <property type="molecule type" value="Genomic_DNA"/>
</dbReference>
<dbReference type="SMART" id="SM00702">
    <property type="entry name" value="P4Hc"/>
    <property type="match status" value="1"/>
</dbReference>
<evidence type="ECO:0000256" key="5">
    <source>
        <dbReference type="ARBA" id="ARBA00023002"/>
    </source>
</evidence>
<dbReference type="GO" id="GO:0005506">
    <property type="term" value="F:iron ion binding"/>
    <property type="evidence" value="ECO:0007669"/>
    <property type="project" value="InterPro"/>
</dbReference>
<reference evidence="8" key="2">
    <citation type="submission" date="2015-06" db="UniProtKB">
        <authorList>
            <consortium name="EnsemblMetazoa"/>
        </authorList>
    </citation>
    <scope>IDENTIFICATION</scope>
</reference>
<evidence type="ECO:0000256" key="1">
    <source>
        <dbReference type="ARBA" id="ARBA00001961"/>
    </source>
</evidence>
<dbReference type="GO" id="GO:0004656">
    <property type="term" value="F:procollagen-proline 4-dioxygenase activity"/>
    <property type="evidence" value="ECO:0007669"/>
    <property type="project" value="InterPro"/>
</dbReference>
<dbReference type="OMA" id="KWSALEC"/>
<dbReference type="STRING" id="36166.T1H3X7"/>
<evidence type="ECO:0000256" key="6">
    <source>
        <dbReference type="ARBA" id="ARBA00023004"/>
    </source>
</evidence>
<dbReference type="PANTHER" id="PTHR10869">
    <property type="entry name" value="PROLYL 4-HYDROXYLASE ALPHA SUBUNIT"/>
    <property type="match status" value="1"/>
</dbReference>
<keyword evidence="5" id="KW-0560">Oxidoreductase</keyword>
<comment type="cofactor">
    <cofactor evidence="1">
        <name>L-ascorbate</name>
        <dbReference type="ChEBI" id="CHEBI:38290"/>
    </cofactor>
</comment>
<dbReference type="InterPro" id="IPR011990">
    <property type="entry name" value="TPR-like_helical_dom_sf"/>
</dbReference>
<dbReference type="Gene3D" id="2.60.120.620">
    <property type="entry name" value="q2cbj1_9rhob like domain"/>
    <property type="match status" value="1"/>
</dbReference>
<keyword evidence="6" id="KW-0408">Iron</keyword>
<organism evidence="8 9">
    <name type="scientific">Megaselia scalaris</name>
    <name type="common">Humpbacked fly</name>
    <name type="synonym">Phora scalaris</name>
    <dbReference type="NCBI Taxonomy" id="36166"/>
    <lineage>
        <taxon>Eukaryota</taxon>
        <taxon>Metazoa</taxon>
        <taxon>Ecdysozoa</taxon>
        <taxon>Arthropoda</taxon>
        <taxon>Hexapoda</taxon>
        <taxon>Insecta</taxon>
        <taxon>Pterygota</taxon>
        <taxon>Neoptera</taxon>
        <taxon>Endopterygota</taxon>
        <taxon>Diptera</taxon>
        <taxon>Brachycera</taxon>
        <taxon>Muscomorpha</taxon>
        <taxon>Platypezoidea</taxon>
        <taxon>Phoridae</taxon>
        <taxon>Megaseliini</taxon>
        <taxon>Megaselia</taxon>
    </lineage>
</organism>
<evidence type="ECO:0000256" key="2">
    <source>
        <dbReference type="ARBA" id="ARBA00022723"/>
    </source>
</evidence>
<dbReference type="InterPro" id="IPR013547">
    <property type="entry name" value="P4H_N"/>
</dbReference>
<dbReference type="Proteomes" id="UP000015102">
    <property type="component" value="Unassembled WGS sequence"/>
</dbReference>